<evidence type="ECO:0000256" key="2">
    <source>
        <dbReference type="ARBA" id="ARBA00022737"/>
    </source>
</evidence>
<dbReference type="SMART" id="SM00369">
    <property type="entry name" value="LRR_TYP"/>
    <property type="match status" value="7"/>
</dbReference>
<name>A0AAN8G6V2_PATCE</name>
<keyword evidence="2" id="KW-0677">Repeat</keyword>
<accession>A0AAN8G6V2</accession>
<dbReference type="AlphaFoldDB" id="A0AAN8G6V2"/>
<comment type="caution">
    <text evidence="6">The sequence shown here is derived from an EMBL/GenBank/DDBJ whole genome shotgun (WGS) entry which is preliminary data.</text>
</comment>
<dbReference type="SUPFAM" id="SSF52540">
    <property type="entry name" value="P-loop containing nucleoside triphosphate hydrolases"/>
    <property type="match status" value="1"/>
</dbReference>
<sequence>MDSPTTSQASETLKKFLLTDRNGKRILSIPEGFYKGWIPKALYTYQVDELYVPFLKLFSFPVAGTALGSLKDMLIFHAIGNYLYKLPKSFDQCSLITDLNLGFNHFSEIPSAVYNLTTLVELSFAENYIESIAPEIGKLTNLRVLNLSGNCLSEVPDELSRLKKLQILNLAGKWYPRGGLELVPLPVCSLPELQELDLSWQKIHTIPDQFGNLRKLRIFNLRGNFLMYVSMKIHNCEKLVNLNLTGALRYCSVIPEALFTLEELRTINLSGNFFTEIPSKVCELRKLRVLIMQRNALLRLPVELFSLRHLEVLEFGENYIEKLPEGISNLKQLRFLGMERNCLHVIPDEICLCQSLITLHLGSNKLEKVPELIYQLKNLSDLSLNDNNLTELPLLLDRLEKLKLSECLHLWNNKLKRPPQAICDQGVHALFPFLQELRISEAKHRKKMILIGAVKAGKTSLRHALTLGHSHLTAEHERTWVLERHLWEPRSELRVQILDFGGHHIYSAAHHMFLTPEALHLLVFDLSKYTSEEYEDLIGNWLEAIMDRAPGAKIKIVGTHADLCNSQDIKEKVEDILRKIHKNEKTNMDDLKNEIARIQKILDMPEARLNRGEFTEIGLERLKEKRNHMEKILSSRSALPHSIQVVSCAKDLEGLDEFRTELINDLTETEEMALPKSWYRFLQEIQAHQERILPWNEALHIFIRVMGSFNQSMIAMGGSPDLSMIMVLMYLHRMGEIVWYDKNPKLRSIIFHRPETLVEMLRAVFRHNFKEVVVFEDTHGNSAGLTKNRFDSLKEDFLEEGLMSYELLHYCLLHFELSSDDLDTFISLMLKFDLCFEVTKSALSPNRLASVCILQFPWFFKPEMPESVENAWPERTPPNQFELCYHLHFTNKRPPHFFAKFSVRLHNYFTDRINWKYGVLGRKNLSKVLVKRTTVEGSTFVSVSVRGSDLQEMWGLILKTKSDLLNLLQEWPFIRFELSLVCSHCILHNIEDPFRFPGEVLQLTVPKNVYVANWCKKAQNKDIPACFVYPLDQEDQVDLQTHMKAATEFLMSSLTLDDVDGMSCKSVLLSEAGLAFVASDLGFNWSLVMSQLGIAQSHIEVIQLDNPNQTYKQILSCLRKWKDSSNNSDDDKIEELLRVLGSTEIGRMDIVEKIRDKFQL</sequence>
<dbReference type="Pfam" id="PF08477">
    <property type="entry name" value="Roc"/>
    <property type="match status" value="1"/>
</dbReference>
<evidence type="ECO:0000259" key="5">
    <source>
        <dbReference type="PROSITE" id="PS51424"/>
    </source>
</evidence>
<evidence type="ECO:0000259" key="4">
    <source>
        <dbReference type="PROSITE" id="PS50017"/>
    </source>
</evidence>
<dbReference type="Pfam" id="PF25497">
    <property type="entry name" value="COR-B"/>
    <property type="match status" value="1"/>
</dbReference>
<dbReference type="SMART" id="SM00005">
    <property type="entry name" value="DEATH"/>
    <property type="match status" value="1"/>
</dbReference>
<gene>
    <name evidence="6" type="ORF">SNE40_023230</name>
</gene>
<dbReference type="Gene3D" id="1.10.533.10">
    <property type="entry name" value="Death Domain, Fas"/>
    <property type="match status" value="1"/>
</dbReference>
<evidence type="ECO:0000256" key="1">
    <source>
        <dbReference type="ARBA" id="ARBA00022614"/>
    </source>
</evidence>
<protein>
    <recommendedName>
        <fullName evidence="8">Malignant fibrous histiocytoma-amplified sequence 1 homolog</fullName>
    </recommendedName>
</protein>
<dbReference type="PROSITE" id="PS51450">
    <property type="entry name" value="LRR"/>
    <property type="match status" value="3"/>
</dbReference>
<dbReference type="Gene3D" id="3.30.70.1390">
    <property type="entry name" value="ROC domain from the Parkinson's disease-associated leucine-rich repeat kinase 2"/>
    <property type="match status" value="1"/>
</dbReference>
<reference evidence="6 7" key="1">
    <citation type="submission" date="2024-01" db="EMBL/GenBank/DDBJ databases">
        <title>The genome of the rayed Mediterranean limpet Patella caerulea (Linnaeus, 1758).</title>
        <authorList>
            <person name="Anh-Thu Weber A."/>
            <person name="Halstead-Nussloch G."/>
        </authorList>
    </citation>
    <scope>NUCLEOTIDE SEQUENCE [LARGE SCALE GENOMIC DNA]</scope>
    <source>
        <strain evidence="6">AATW-2023a</strain>
        <tissue evidence="6">Whole specimen</tissue>
    </source>
</reference>
<evidence type="ECO:0008006" key="8">
    <source>
        <dbReference type="Google" id="ProtNLM"/>
    </source>
</evidence>
<dbReference type="SMART" id="SM00364">
    <property type="entry name" value="LRR_BAC"/>
    <property type="match status" value="5"/>
</dbReference>
<dbReference type="GO" id="GO:0000166">
    <property type="term" value="F:nucleotide binding"/>
    <property type="evidence" value="ECO:0007669"/>
    <property type="project" value="UniProtKB-KW"/>
</dbReference>
<dbReference type="InterPro" id="IPR057263">
    <property type="entry name" value="COR-B"/>
</dbReference>
<dbReference type="SUPFAM" id="SSF52058">
    <property type="entry name" value="L domain-like"/>
    <property type="match status" value="2"/>
</dbReference>
<dbReference type="InterPro" id="IPR000488">
    <property type="entry name" value="Death_dom"/>
</dbReference>
<dbReference type="GO" id="GO:0005737">
    <property type="term" value="C:cytoplasm"/>
    <property type="evidence" value="ECO:0007669"/>
    <property type="project" value="TreeGrafter"/>
</dbReference>
<dbReference type="InterPro" id="IPR011029">
    <property type="entry name" value="DEATH-like_dom_sf"/>
</dbReference>
<dbReference type="Pfam" id="PF13855">
    <property type="entry name" value="LRR_8"/>
    <property type="match status" value="2"/>
</dbReference>
<dbReference type="GO" id="GO:0007165">
    <property type="term" value="P:signal transduction"/>
    <property type="evidence" value="ECO:0007669"/>
    <property type="project" value="InterPro"/>
</dbReference>
<feature type="domain" description="Roc" evidence="5">
    <location>
        <begin position="439"/>
        <end position="633"/>
    </location>
</feature>
<dbReference type="InterPro" id="IPR050216">
    <property type="entry name" value="LRR_domain-containing"/>
</dbReference>
<evidence type="ECO:0000313" key="7">
    <source>
        <dbReference type="Proteomes" id="UP001347796"/>
    </source>
</evidence>
<dbReference type="InterPro" id="IPR027417">
    <property type="entry name" value="P-loop_NTPase"/>
</dbReference>
<dbReference type="InterPro" id="IPR020859">
    <property type="entry name" value="ROC"/>
</dbReference>
<dbReference type="Pfam" id="PF00531">
    <property type="entry name" value="Death"/>
    <property type="match status" value="1"/>
</dbReference>
<dbReference type="InterPro" id="IPR003591">
    <property type="entry name" value="Leu-rich_rpt_typical-subtyp"/>
</dbReference>
<evidence type="ECO:0000256" key="3">
    <source>
        <dbReference type="ARBA" id="ARBA00022741"/>
    </source>
</evidence>
<dbReference type="Gene3D" id="3.80.10.10">
    <property type="entry name" value="Ribonuclease Inhibitor"/>
    <property type="match status" value="4"/>
</dbReference>
<dbReference type="SUPFAM" id="SSF47986">
    <property type="entry name" value="DEATH domain"/>
    <property type="match status" value="1"/>
</dbReference>
<dbReference type="Gene3D" id="3.40.50.300">
    <property type="entry name" value="P-loop containing nucleotide triphosphate hydrolases"/>
    <property type="match status" value="1"/>
</dbReference>
<keyword evidence="7" id="KW-1185">Reference proteome</keyword>
<dbReference type="InterPro" id="IPR001611">
    <property type="entry name" value="Leu-rich_rpt"/>
</dbReference>
<dbReference type="EMBL" id="JAZGQO010000021">
    <property type="protein sequence ID" value="KAK6166573.1"/>
    <property type="molecule type" value="Genomic_DNA"/>
</dbReference>
<dbReference type="Proteomes" id="UP001347796">
    <property type="component" value="Unassembled WGS sequence"/>
</dbReference>
<organism evidence="6 7">
    <name type="scientific">Patella caerulea</name>
    <name type="common">Rayed Mediterranean limpet</name>
    <dbReference type="NCBI Taxonomy" id="87958"/>
    <lineage>
        <taxon>Eukaryota</taxon>
        <taxon>Metazoa</taxon>
        <taxon>Spiralia</taxon>
        <taxon>Lophotrochozoa</taxon>
        <taxon>Mollusca</taxon>
        <taxon>Gastropoda</taxon>
        <taxon>Patellogastropoda</taxon>
        <taxon>Patelloidea</taxon>
        <taxon>Patellidae</taxon>
        <taxon>Patella</taxon>
    </lineage>
</organism>
<feature type="domain" description="Death" evidence="4">
    <location>
        <begin position="1070"/>
        <end position="1140"/>
    </location>
</feature>
<evidence type="ECO:0000313" key="6">
    <source>
        <dbReference type="EMBL" id="KAK6166573.1"/>
    </source>
</evidence>
<dbReference type="PROSITE" id="PS51424">
    <property type="entry name" value="ROC"/>
    <property type="match status" value="1"/>
</dbReference>
<dbReference type="PANTHER" id="PTHR48051">
    <property type="match status" value="1"/>
</dbReference>
<keyword evidence="3" id="KW-0547">Nucleotide-binding</keyword>
<keyword evidence="1" id="KW-0433">Leucine-rich repeat</keyword>
<dbReference type="PANTHER" id="PTHR48051:SF1">
    <property type="entry name" value="RAS SUPPRESSOR PROTEIN 1"/>
    <property type="match status" value="1"/>
</dbReference>
<dbReference type="CDD" id="cd01670">
    <property type="entry name" value="Death"/>
    <property type="match status" value="1"/>
</dbReference>
<dbReference type="InterPro" id="IPR032675">
    <property type="entry name" value="LRR_dom_sf"/>
</dbReference>
<dbReference type="PROSITE" id="PS50017">
    <property type="entry name" value="DEATH_DOMAIN"/>
    <property type="match status" value="1"/>
</dbReference>
<proteinExistence type="predicted"/>
<dbReference type="GO" id="GO:0009966">
    <property type="term" value="P:regulation of signal transduction"/>
    <property type="evidence" value="ECO:0007669"/>
    <property type="project" value="UniProtKB-ARBA"/>
</dbReference>